<feature type="compositionally biased region" description="Basic and acidic residues" evidence="1">
    <location>
        <begin position="545"/>
        <end position="554"/>
    </location>
</feature>
<feature type="compositionally biased region" description="Low complexity" evidence="1">
    <location>
        <begin position="346"/>
        <end position="362"/>
    </location>
</feature>
<evidence type="ECO:0000313" key="2">
    <source>
        <dbReference type="EMBL" id="KZT73467.1"/>
    </source>
</evidence>
<feature type="region of interest" description="Disordered" evidence="1">
    <location>
        <begin position="157"/>
        <end position="245"/>
    </location>
</feature>
<dbReference type="AlphaFoldDB" id="A0A165THW9"/>
<keyword evidence="3" id="KW-1185">Reference proteome</keyword>
<feature type="region of interest" description="Disordered" evidence="1">
    <location>
        <begin position="258"/>
        <end position="306"/>
    </location>
</feature>
<feature type="region of interest" description="Disordered" evidence="1">
    <location>
        <begin position="372"/>
        <end position="391"/>
    </location>
</feature>
<accession>A0A165THW9</accession>
<dbReference type="Proteomes" id="UP000076727">
    <property type="component" value="Unassembled WGS sequence"/>
</dbReference>
<evidence type="ECO:0000256" key="1">
    <source>
        <dbReference type="SAM" id="MobiDB-lite"/>
    </source>
</evidence>
<feature type="region of interest" description="Disordered" evidence="1">
    <location>
        <begin position="343"/>
        <end position="363"/>
    </location>
</feature>
<gene>
    <name evidence="2" type="ORF">DAEQUDRAFT_761935</name>
</gene>
<sequence>MGNSYSVAQQLSREEWEEHDYAQLVEAVEAAQLQSGQYQNVQALHNLPGPYIPDAFQQSSRLNHLPGQTVYAAPVMRRPIPVRATASDDSHTAVATPADVQANGLPAGDSGGVVQAGTTVVIQSPSSQMHLPASQAPVMPGSIRMDGYYDYYERGRSRQRRYASRSPTPFSVYERGNPSAEEKAWTAAAAPTPASVPPVPQGPFPPRFIPQAGVHAEPPANLDIRRDQTPSPDYPPVIPPTPPLAMPQFRIESQAEISSYPDPSHASNEEDAVNPPSSFESQRASYASEESESEERPIVIPPPAPARPTVFYARPLSITGTTTPGKQSLPQRRPLRPRIFVQHHQSASPSASSIGSESGNAAPLPAFVHVPQPQNRSESPRHSCAPHTAIASPVPQPPIIVQPPAQFIAAQQPIMIMPTQPQPQMITVQPNSPPPSPPQWAEDLEFQRPTEDIIIRAEPSERTPSIQSCRLRRAPSDASDAPIIIQPATGGQLAVQPAELTFVRSPILQESVSEIVIRSETLPERRRTRSPPGEEYARPRSRSPRVYDREDRCSRSPPYDNRAQYPDQREERYGTPSAARTRRFSRSRHREDFYETLGLYKIPVQVSVASHMHDPR</sequence>
<dbReference type="EMBL" id="KV429036">
    <property type="protein sequence ID" value="KZT73467.1"/>
    <property type="molecule type" value="Genomic_DNA"/>
</dbReference>
<organism evidence="2 3">
    <name type="scientific">Daedalea quercina L-15889</name>
    <dbReference type="NCBI Taxonomy" id="1314783"/>
    <lineage>
        <taxon>Eukaryota</taxon>
        <taxon>Fungi</taxon>
        <taxon>Dikarya</taxon>
        <taxon>Basidiomycota</taxon>
        <taxon>Agaricomycotina</taxon>
        <taxon>Agaricomycetes</taxon>
        <taxon>Polyporales</taxon>
        <taxon>Fomitopsis</taxon>
    </lineage>
</organism>
<evidence type="ECO:0000313" key="3">
    <source>
        <dbReference type="Proteomes" id="UP000076727"/>
    </source>
</evidence>
<feature type="compositionally biased region" description="Pro residues" evidence="1">
    <location>
        <begin position="194"/>
        <end position="208"/>
    </location>
</feature>
<feature type="compositionally biased region" description="Pro residues" evidence="1">
    <location>
        <begin position="232"/>
        <end position="245"/>
    </location>
</feature>
<proteinExistence type="predicted"/>
<reference evidence="2 3" key="1">
    <citation type="journal article" date="2016" name="Mol. Biol. Evol.">
        <title>Comparative Genomics of Early-Diverging Mushroom-Forming Fungi Provides Insights into the Origins of Lignocellulose Decay Capabilities.</title>
        <authorList>
            <person name="Nagy L.G."/>
            <person name="Riley R."/>
            <person name="Tritt A."/>
            <person name="Adam C."/>
            <person name="Daum C."/>
            <person name="Floudas D."/>
            <person name="Sun H."/>
            <person name="Yadav J.S."/>
            <person name="Pangilinan J."/>
            <person name="Larsson K.H."/>
            <person name="Matsuura K."/>
            <person name="Barry K."/>
            <person name="Labutti K."/>
            <person name="Kuo R."/>
            <person name="Ohm R.A."/>
            <person name="Bhattacharya S.S."/>
            <person name="Shirouzu T."/>
            <person name="Yoshinaga Y."/>
            <person name="Martin F.M."/>
            <person name="Grigoriev I.V."/>
            <person name="Hibbett D.S."/>
        </authorList>
    </citation>
    <scope>NUCLEOTIDE SEQUENCE [LARGE SCALE GENOMIC DNA]</scope>
    <source>
        <strain evidence="2 3">L-15889</strain>
    </source>
</reference>
<dbReference type="OrthoDB" id="10684906at2759"/>
<name>A0A165THW9_9APHY</name>
<protein>
    <submittedName>
        <fullName evidence="2">Uncharacterized protein</fullName>
    </submittedName>
</protein>
<feature type="region of interest" description="Disordered" evidence="1">
    <location>
        <begin position="523"/>
        <end position="587"/>
    </location>
</feature>